<proteinExistence type="predicted"/>
<feature type="compositionally biased region" description="Low complexity" evidence="1">
    <location>
        <begin position="28"/>
        <end position="38"/>
    </location>
</feature>
<dbReference type="AlphaFoldDB" id="A0A146FCN8"/>
<sequence>MTRRRPTSWRHYPKVGALGIAVLISDKGSSSASLGSTIKKGKQLSSESNLGASAGGTRLGAAETDSARYVRIVSNRFFAFHTKEVANVRRHNSHHWE</sequence>
<organism evidence="2 3">
    <name type="scientific">Aspergillus kawachii</name>
    <name type="common">White koji mold</name>
    <name type="synonym">Aspergillus awamori var. kawachi</name>
    <dbReference type="NCBI Taxonomy" id="1069201"/>
    <lineage>
        <taxon>Eukaryota</taxon>
        <taxon>Fungi</taxon>
        <taxon>Dikarya</taxon>
        <taxon>Ascomycota</taxon>
        <taxon>Pezizomycotina</taxon>
        <taxon>Eurotiomycetes</taxon>
        <taxon>Eurotiomycetidae</taxon>
        <taxon>Eurotiales</taxon>
        <taxon>Aspergillaceae</taxon>
        <taxon>Aspergillus</taxon>
        <taxon>Aspergillus subgen. Circumdati</taxon>
    </lineage>
</organism>
<dbReference type="Proteomes" id="UP000075230">
    <property type="component" value="Unassembled WGS sequence"/>
</dbReference>
<evidence type="ECO:0000313" key="2">
    <source>
        <dbReference type="EMBL" id="GAT23646.1"/>
    </source>
</evidence>
<evidence type="ECO:0000313" key="3">
    <source>
        <dbReference type="Proteomes" id="UP000075230"/>
    </source>
</evidence>
<name>A0A146FCN8_ASPKA</name>
<reference evidence="3" key="2">
    <citation type="submission" date="2016-02" db="EMBL/GenBank/DDBJ databases">
        <title>Genome sequencing of Aspergillus luchuensis NBRC 4314.</title>
        <authorList>
            <person name="Yamada O."/>
        </authorList>
    </citation>
    <scope>NUCLEOTIDE SEQUENCE [LARGE SCALE GENOMIC DNA]</scope>
    <source>
        <strain evidence="3">RIB 2604</strain>
    </source>
</reference>
<feature type="region of interest" description="Disordered" evidence="1">
    <location>
        <begin position="28"/>
        <end position="61"/>
    </location>
</feature>
<evidence type="ECO:0000256" key="1">
    <source>
        <dbReference type="SAM" id="MobiDB-lite"/>
    </source>
</evidence>
<reference evidence="2 3" key="1">
    <citation type="journal article" date="2016" name="DNA Res.">
        <title>Genome sequence of Aspergillus luchuensis NBRC 4314.</title>
        <authorList>
            <person name="Yamada O."/>
            <person name="Machida M."/>
            <person name="Hosoyama A."/>
            <person name="Goto M."/>
            <person name="Takahashi T."/>
            <person name="Futagami T."/>
            <person name="Yamagata Y."/>
            <person name="Takeuchi M."/>
            <person name="Kobayashi T."/>
            <person name="Koike H."/>
            <person name="Abe K."/>
            <person name="Asai K."/>
            <person name="Arita M."/>
            <person name="Fujita N."/>
            <person name="Fukuda K."/>
            <person name="Higa K."/>
            <person name="Horikawa H."/>
            <person name="Ishikawa T."/>
            <person name="Jinno K."/>
            <person name="Kato Y."/>
            <person name="Kirimura K."/>
            <person name="Mizutani O."/>
            <person name="Nakasone K."/>
            <person name="Sano M."/>
            <person name="Shiraishi Y."/>
            <person name="Tsukahara M."/>
            <person name="Gomi K."/>
        </authorList>
    </citation>
    <scope>NUCLEOTIDE SEQUENCE [LARGE SCALE GENOMIC DNA]</scope>
    <source>
        <strain evidence="2 3">RIB 2604</strain>
    </source>
</reference>
<gene>
    <name evidence="2" type="ORF">RIB2604_01707850</name>
</gene>
<accession>A0A146FCN8</accession>
<dbReference type="EMBL" id="BCWF01000017">
    <property type="protein sequence ID" value="GAT23646.1"/>
    <property type="molecule type" value="Genomic_DNA"/>
</dbReference>
<comment type="caution">
    <text evidence="2">The sequence shown here is derived from an EMBL/GenBank/DDBJ whole genome shotgun (WGS) entry which is preliminary data.</text>
</comment>
<protein>
    <submittedName>
        <fullName evidence="2">GYF domain protein</fullName>
    </submittedName>
</protein>